<reference evidence="2" key="1">
    <citation type="submission" date="2023-04" db="EMBL/GenBank/DDBJ databases">
        <title>Black Yeasts Isolated from many extreme environments.</title>
        <authorList>
            <person name="Coleine C."/>
            <person name="Stajich J.E."/>
            <person name="Selbmann L."/>
        </authorList>
    </citation>
    <scope>NUCLEOTIDE SEQUENCE</scope>
    <source>
        <strain evidence="2">CCFEE 5312</strain>
    </source>
</reference>
<evidence type="ECO:0000313" key="3">
    <source>
        <dbReference type="Proteomes" id="UP001271007"/>
    </source>
</evidence>
<dbReference type="Proteomes" id="UP001271007">
    <property type="component" value="Unassembled WGS sequence"/>
</dbReference>
<keyword evidence="3" id="KW-1185">Reference proteome</keyword>
<proteinExistence type="predicted"/>
<gene>
    <name evidence="2" type="ORF">LTR09_007739</name>
</gene>
<sequence>MAGDARDGIPQPVMGQSRHQTPEKPTSHATPEPGYFHVSNLPPYLESCKPHSDDAIFTQARAYLISHNRKSFTNFTNPIRVEAITDEATVEFEHESAIAELALVYRKSVIPFCFKLVRAQSSTSPTLMCDVKGGWRSFEEWLGSLKCPPGRKTLGKKGSRSQQQWWSKTGKTFEIMALPAEIRLLILEQAVCVEHFHNPFANEPFGYFASGSRTMDMYYDEPGRIREKKLIGRPNTNVLFSCRQIYSEIKPHLQTGAIKNFEYDYELGRYMSNPGFFGLGGVRSIRHLTLDLISPDGYRTFFGLQSFYTRRFCSPGMLYQYASQYSPGAALLRTLPDLRSIRIHFRASMYGAYDRADPWDDSLPMDGIPQLDETVGLRGIVGFYTPCLKSYPDLILNFAKMYIEHVPQILLTGAIKPSVKEKWDNIFASNASYDVGPQRMAMTRLEYSKLSSYECKCSTPCGFEPYYGIVRRREGMPGESQGQKSEKFDPGQYEFVKKKDENRC</sequence>
<protein>
    <submittedName>
        <fullName evidence="2">Uncharacterized protein</fullName>
    </submittedName>
</protein>
<name>A0AAJ0DIR8_9PEZI</name>
<accession>A0AAJ0DIR8</accession>
<comment type="caution">
    <text evidence="2">The sequence shown here is derived from an EMBL/GenBank/DDBJ whole genome shotgun (WGS) entry which is preliminary data.</text>
</comment>
<organism evidence="2 3">
    <name type="scientific">Extremus antarcticus</name>
    <dbReference type="NCBI Taxonomy" id="702011"/>
    <lineage>
        <taxon>Eukaryota</taxon>
        <taxon>Fungi</taxon>
        <taxon>Dikarya</taxon>
        <taxon>Ascomycota</taxon>
        <taxon>Pezizomycotina</taxon>
        <taxon>Dothideomycetes</taxon>
        <taxon>Dothideomycetidae</taxon>
        <taxon>Mycosphaerellales</taxon>
        <taxon>Extremaceae</taxon>
        <taxon>Extremus</taxon>
    </lineage>
</organism>
<dbReference type="EMBL" id="JAWDJX010000028">
    <property type="protein sequence ID" value="KAK3050990.1"/>
    <property type="molecule type" value="Genomic_DNA"/>
</dbReference>
<evidence type="ECO:0000256" key="1">
    <source>
        <dbReference type="SAM" id="MobiDB-lite"/>
    </source>
</evidence>
<feature type="region of interest" description="Disordered" evidence="1">
    <location>
        <begin position="1"/>
        <end position="33"/>
    </location>
</feature>
<dbReference type="AlphaFoldDB" id="A0AAJ0DIR8"/>
<evidence type="ECO:0000313" key="2">
    <source>
        <dbReference type="EMBL" id="KAK3050990.1"/>
    </source>
</evidence>